<protein>
    <submittedName>
        <fullName evidence="2">Uncharacterized protein</fullName>
    </submittedName>
</protein>
<dbReference type="OrthoDB" id="2985014at2759"/>
<name>A0A8S1EA86_9INSE</name>
<gene>
    <name evidence="2" type="ORF">CLODIP_2_CD09337</name>
</gene>
<feature type="non-terminal residue" evidence="2">
    <location>
        <position position="1"/>
    </location>
</feature>
<reference evidence="2 3" key="1">
    <citation type="submission" date="2020-04" db="EMBL/GenBank/DDBJ databases">
        <authorList>
            <person name="Alioto T."/>
            <person name="Alioto T."/>
            <person name="Gomez Garrido J."/>
        </authorList>
    </citation>
    <scope>NUCLEOTIDE SEQUENCE [LARGE SCALE GENOMIC DNA]</scope>
</reference>
<feature type="transmembrane region" description="Helical" evidence="1">
    <location>
        <begin position="12"/>
        <end position="30"/>
    </location>
</feature>
<comment type="caution">
    <text evidence="2">The sequence shown here is derived from an EMBL/GenBank/DDBJ whole genome shotgun (WGS) entry which is preliminary data.</text>
</comment>
<evidence type="ECO:0000313" key="3">
    <source>
        <dbReference type="Proteomes" id="UP000494165"/>
    </source>
</evidence>
<evidence type="ECO:0000256" key="1">
    <source>
        <dbReference type="SAM" id="Phobius"/>
    </source>
</evidence>
<dbReference type="Proteomes" id="UP000494165">
    <property type="component" value="Unassembled WGS sequence"/>
</dbReference>
<dbReference type="EMBL" id="CADEPI010001382">
    <property type="protein sequence ID" value="CAB3389174.1"/>
    <property type="molecule type" value="Genomic_DNA"/>
</dbReference>
<dbReference type="AlphaFoldDB" id="A0A8S1EA86"/>
<accession>A0A8S1EA86</accession>
<keyword evidence="1" id="KW-0472">Membrane</keyword>
<keyword evidence="1" id="KW-0812">Transmembrane</keyword>
<keyword evidence="1" id="KW-1133">Transmembrane helix</keyword>
<evidence type="ECO:0000313" key="2">
    <source>
        <dbReference type="EMBL" id="CAB3389174.1"/>
    </source>
</evidence>
<sequence>WRVWVQPSRIPSRGVLGILSFFGFFTNYMLRVNLNIAIVSMTGGTNVLSNASFNKTLVLSECVANASGKHAAPGADFQVR</sequence>
<organism evidence="2 3">
    <name type="scientific">Cloeon dipterum</name>
    <dbReference type="NCBI Taxonomy" id="197152"/>
    <lineage>
        <taxon>Eukaryota</taxon>
        <taxon>Metazoa</taxon>
        <taxon>Ecdysozoa</taxon>
        <taxon>Arthropoda</taxon>
        <taxon>Hexapoda</taxon>
        <taxon>Insecta</taxon>
        <taxon>Pterygota</taxon>
        <taxon>Palaeoptera</taxon>
        <taxon>Ephemeroptera</taxon>
        <taxon>Pisciforma</taxon>
        <taxon>Baetidae</taxon>
        <taxon>Cloeon</taxon>
    </lineage>
</organism>
<proteinExistence type="predicted"/>
<keyword evidence="3" id="KW-1185">Reference proteome</keyword>